<evidence type="ECO:0000313" key="6">
    <source>
        <dbReference type="EMBL" id="MDY5153239.1"/>
    </source>
</evidence>
<dbReference type="GO" id="GO:0051082">
    <property type="term" value="F:unfolded protein binding"/>
    <property type="evidence" value="ECO:0007669"/>
    <property type="project" value="UniProtKB-UniRule"/>
</dbReference>
<dbReference type="AlphaFoldDB" id="A0A0K9EUL9"/>
<dbReference type="SUPFAM" id="SSF69287">
    <property type="entry name" value="Urease metallochaperone UreE, N-terminal domain"/>
    <property type="match status" value="1"/>
</dbReference>
<accession>A0A0K9EUL9</accession>
<dbReference type="STRING" id="1657.ACU20_08520"/>
<dbReference type="EMBL" id="UYIO01000001">
    <property type="protein sequence ID" value="VDG76314.1"/>
    <property type="molecule type" value="Genomic_DNA"/>
</dbReference>
<comment type="subcellular location">
    <subcellularLocation>
        <location evidence="4">Cytoplasm</location>
    </subcellularLocation>
</comment>
<dbReference type="InterPro" id="IPR004029">
    <property type="entry name" value="UreE_N"/>
</dbReference>
<dbReference type="OrthoDB" id="9810882at2"/>
<dbReference type="GO" id="GO:0016151">
    <property type="term" value="F:nickel cation binding"/>
    <property type="evidence" value="ECO:0007669"/>
    <property type="project" value="UniProtKB-UniRule"/>
</dbReference>
<dbReference type="Gene3D" id="2.60.260.20">
    <property type="entry name" value="Urease metallochaperone UreE, N-terminal domain"/>
    <property type="match status" value="1"/>
</dbReference>
<reference evidence="7" key="2">
    <citation type="submission" date="2016-10" db="EMBL/GenBank/DDBJ databases">
        <authorList>
            <person name="Varghese N."/>
            <person name="Submissions S."/>
        </authorList>
    </citation>
    <scope>NUCLEOTIDE SEQUENCE</scope>
    <source>
        <strain evidence="7">DSM 20639</strain>
    </source>
</reference>
<keyword evidence="3 4" id="KW-0143">Chaperone</keyword>
<dbReference type="PATRIC" id="fig|1657.3.peg.632"/>
<evidence type="ECO:0000313" key="8">
    <source>
        <dbReference type="EMBL" id="VDG76314.1"/>
    </source>
</evidence>
<dbReference type="EMBL" id="FNAU01000015">
    <property type="protein sequence ID" value="SDE58882.1"/>
    <property type="molecule type" value="Genomic_DNA"/>
</dbReference>
<evidence type="ECO:0000256" key="4">
    <source>
        <dbReference type="HAMAP-Rule" id="MF_00822"/>
    </source>
</evidence>
<evidence type="ECO:0000313" key="9">
    <source>
        <dbReference type="Proteomes" id="UP000182744"/>
    </source>
</evidence>
<dbReference type="Gene3D" id="3.30.70.790">
    <property type="entry name" value="UreE, C-terminal domain"/>
    <property type="match status" value="1"/>
</dbReference>
<evidence type="ECO:0000256" key="1">
    <source>
        <dbReference type="ARBA" id="ARBA00022490"/>
    </source>
</evidence>
<reference evidence="8 10" key="3">
    <citation type="submission" date="2018-11" db="EMBL/GenBank/DDBJ databases">
        <authorList>
            <consortium name="Pathogen Informatics"/>
        </authorList>
    </citation>
    <scope>NUCLEOTIDE SEQUENCE [LARGE SCALE GENOMIC DNA]</scope>
    <source>
        <strain evidence="8 10">NCTC10327</strain>
    </source>
</reference>
<evidence type="ECO:0000313" key="7">
    <source>
        <dbReference type="EMBL" id="SDE58882.1"/>
    </source>
</evidence>
<dbReference type="EMBL" id="JAWNFU010000002">
    <property type="protein sequence ID" value="MDY5153239.1"/>
    <property type="molecule type" value="Genomic_DNA"/>
</dbReference>
<dbReference type="SMART" id="SM00988">
    <property type="entry name" value="UreE_N"/>
    <property type="match status" value="1"/>
</dbReference>
<organism evidence="8 10">
    <name type="scientific">Actinobaculum suis</name>
    <dbReference type="NCBI Taxonomy" id="1657"/>
    <lineage>
        <taxon>Bacteria</taxon>
        <taxon>Bacillati</taxon>
        <taxon>Actinomycetota</taxon>
        <taxon>Actinomycetes</taxon>
        <taxon>Actinomycetales</taxon>
        <taxon>Actinomycetaceae</taxon>
        <taxon>Actinobaculum</taxon>
    </lineage>
</organism>
<dbReference type="Pfam" id="PF02814">
    <property type="entry name" value="UreE_N"/>
    <property type="match status" value="1"/>
</dbReference>
<evidence type="ECO:0000256" key="3">
    <source>
        <dbReference type="ARBA" id="ARBA00023186"/>
    </source>
</evidence>
<dbReference type="GO" id="GO:0006457">
    <property type="term" value="P:protein folding"/>
    <property type="evidence" value="ECO:0007669"/>
    <property type="project" value="InterPro"/>
</dbReference>
<reference evidence="6" key="4">
    <citation type="submission" date="2023-10" db="EMBL/GenBank/DDBJ databases">
        <title>Whole Genome based description of the genera Actinobaculum and Actinotignum reveals a complex phylogenetic relationship within the species included in the genus Actinotignum.</title>
        <authorList>
            <person name="Jensen C.S."/>
            <person name="Dargis R."/>
            <person name="Kemp M."/>
            <person name="Christensen J.J."/>
        </authorList>
    </citation>
    <scope>NUCLEOTIDE SEQUENCE</scope>
    <source>
        <strain evidence="6">Actinobaculum_suis_CCUG19206T</strain>
    </source>
</reference>
<proteinExistence type="inferred from homology"/>
<keyword evidence="1 4" id="KW-0963">Cytoplasm</keyword>
<comment type="similarity">
    <text evidence="4">Belongs to the UreE family.</text>
</comment>
<evidence type="ECO:0000256" key="2">
    <source>
        <dbReference type="ARBA" id="ARBA00022596"/>
    </source>
</evidence>
<dbReference type="SUPFAM" id="SSF69737">
    <property type="entry name" value="Urease metallochaperone UreE, C-terminal domain"/>
    <property type="match status" value="1"/>
</dbReference>
<gene>
    <name evidence="4 8" type="primary">ureE</name>
    <name evidence="8" type="ORF">NCTC10327_00972</name>
    <name evidence="6" type="ORF">R6G71_04120</name>
    <name evidence="7" type="ORF">SAMN05421878_11511</name>
</gene>
<protein>
    <recommendedName>
        <fullName evidence="4">Urease accessory protein UreE</fullName>
    </recommendedName>
</protein>
<dbReference type="GO" id="GO:0005737">
    <property type="term" value="C:cytoplasm"/>
    <property type="evidence" value="ECO:0007669"/>
    <property type="project" value="UniProtKB-SubCell"/>
</dbReference>
<dbReference type="HAMAP" id="MF_00822">
    <property type="entry name" value="UreE"/>
    <property type="match status" value="1"/>
</dbReference>
<dbReference type="Proteomes" id="UP000182744">
    <property type="component" value="Unassembled WGS sequence"/>
</dbReference>
<dbReference type="CDD" id="cd00571">
    <property type="entry name" value="UreE"/>
    <property type="match status" value="1"/>
</dbReference>
<keyword evidence="2 4" id="KW-0533">Nickel</keyword>
<evidence type="ECO:0000313" key="10">
    <source>
        <dbReference type="Proteomes" id="UP000269974"/>
    </source>
</evidence>
<comment type="function">
    <text evidence="4">Involved in urease metallocenter assembly. Binds nickel. Probably functions as a nickel donor during metallocenter assembly.</text>
</comment>
<dbReference type="InterPro" id="IPR036118">
    <property type="entry name" value="UreE_N_sf"/>
</dbReference>
<dbReference type="Proteomes" id="UP001273799">
    <property type="component" value="Unassembled WGS sequence"/>
</dbReference>
<dbReference type="Proteomes" id="UP000269974">
    <property type="component" value="Unassembled WGS sequence"/>
</dbReference>
<sequence>MLITEIVGNTATVDLPASDWKIETISFDDESRLKRIQRAVTSTGEEVGLRLSNEYKEIKPGDILYQQDGRAIVADVKPTDVLIISPRSIHEALSVAHALGNRHLQAQFFTAEDGWDGEVMVVRYDHTVQSHLEHVQVPFTRDSKVMPEAFRHAEHTH</sequence>
<evidence type="ECO:0000259" key="5">
    <source>
        <dbReference type="SMART" id="SM00988"/>
    </source>
</evidence>
<dbReference type="RefSeq" id="WP_049619384.1">
    <property type="nucleotide sequence ID" value="NZ_FNAU01000015.1"/>
</dbReference>
<dbReference type="PIRSF" id="PIRSF036402">
    <property type="entry name" value="Ureas_acces_UreE"/>
    <property type="match status" value="1"/>
</dbReference>
<feature type="domain" description="UreE urease accessory N-terminal" evidence="5">
    <location>
        <begin position="6"/>
        <end position="72"/>
    </location>
</feature>
<keyword evidence="9" id="KW-1185">Reference proteome</keyword>
<name>A0A0K9EUL9_9ACTO</name>
<dbReference type="InterPro" id="IPR012406">
    <property type="entry name" value="UreE"/>
</dbReference>
<reference evidence="9" key="1">
    <citation type="submission" date="2016-10" db="EMBL/GenBank/DDBJ databases">
        <authorList>
            <person name="Varghese N."/>
        </authorList>
    </citation>
    <scope>NUCLEOTIDE SEQUENCE [LARGE SCALE GENOMIC DNA]</scope>
    <source>
        <strain evidence="9">DSM 20639</strain>
    </source>
</reference>